<organism evidence="4 5">
    <name type="scientific">Notoacmeibacter marinus</name>
    <dbReference type="NCBI Taxonomy" id="1876515"/>
    <lineage>
        <taxon>Bacteria</taxon>
        <taxon>Pseudomonadati</taxon>
        <taxon>Pseudomonadota</taxon>
        <taxon>Alphaproteobacteria</taxon>
        <taxon>Hyphomicrobiales</taxon>
        <taxon>Notoacmeibacteraceae</taxon>
        <taxon>Notoacmeibacter</taxon>
    </lineage>
</organism>
<keyword evidence="3" id="KW-0812">Transmembrane</keyword>
<evidence type="ECO:0000256" key="3">
    <source>
        <dbReference type="SAM" id="Phobius"/>
    </source>
</evidence>
<dbReference type="EMBL" id="NBYO01000001">
    <property type="protein sequence ID" value="OXT02481.1"/>
    <property type="molecule type" value="Genomic_DNA"/>
</dbReference>
<dbReference type="OrthoDB" id="9807950at2"/>
<dbReference type="GO" id="GO:0005886">
    <property type="term" value="C:plasma membrane"/>
    <property type="evidence" value="ECO:0007669"/>
    <property type="project" value="TreeGrafter"/>
</dbReference>
<dbReference type="Gene3D" id="3.40.1690.10">
    <property type="entry name" value="secretion proteins EscU"/>
    <property type="match status" value="1"/>
</dbReference>
<feature type="transmembrane region" description="Helical" evidence="3">
    <location>
        <begin position="33"/>
        <end position="50"/>
    </location>
</feature>
<evidence type="ECO:0008006" key="6">
    <source>
        <dbReference type="Google" id="ProtNLM"/>
    </source>
</evidence>
<feature type="transmembrane region" description="Helical" evidence="3">
    <location>
        <begin position="190"/>
        <end position="212"/>
    </location>
</feature>
<keyword evidence="3" id="KW-0472">Membrane</keyword>
<evidence type="ECO:0000256" key="2">
    <source>
        <dbReference type="SAM" id="MobiDB-lite"/>
    </source>
</evidence>
<keyword evidence="5" id="KW-1185">Reference proteome</keyword>
<dbReference type="SUPFAM" id="SSF160544">
    <property type="entry name" value="EscU C-terminal domain-like"/>
    <property type="match status" value="1"/>
</dbReference>
<dbReference type="InterPro" id="IPR006135">
    <property type="entry name" value="T3SS_substrate_exporter"/>
</dbReference>
<evidence type="ECO:0000313" key="4">
    <source>
        <dbReference type="EMBL" id="OXT02481.1"/>
    </source>
</evidence>
<protein>
    <recommendedName>
        <fullName evidence="6">Flagellar biosynthetic protein FlhB</fullName>
    </recommendedName>
</protein>
<dbReference type="Proteomes" id="UP000215405">
    <property type="component" value="Unassembled WGS sequence"/>
</dbReference>
<dbReference type="PANTHER" id="PTHR30531">
    <property type="entry name" value="FLAGELLAR BIOSYNTHETIC PROTEIN FLHB"/>
    <property type="match status" value="1"/>
</dbReference>
<feature type="transmembrane region" description="Helical" evidence="3">
    <location>
        <begin position="151"/>
        <end position="170"/>
    </location>
</feature>
<accession>A0A231V380</accession>
<comment type="similarity">
    <text evidence="1">Belongs to the type III secretion exporter family.</text>
</comment>
<dbReference type="Gene3D" id="6.10.250.2080">
    <property type="match status" value="1"/>
</dbReference>
<evidence type="ECO:0000256" key="1">
    <source>
        <dbReference type="ARBA" id="ARBA00010690"/>
    </source>
</evidence>
<dbReference type="PANTHER" id="PTHR30531:SF12">
    <property type="entry name" value="FLAGELLAR BIOSYNTHETIC PROTEIN FLHB"/>
    <property type="match status" value="1"/>
</dbReference>
<feature type="region of interest" description="Disordered" evidence="2">
    <location>
        <begin position="1"/>
        <end position="25"/>
    </location>
</feature>
<evidence type="ECO:0000313" key="5">
    <source>
        <dbReference type="Proteomes" id="UP000215405"/>
    </source>
</evidence>
<feature type="compositionally biased region" description="Basic and acidic residues" evidence="2">
    <location>
        <begin position="1"/>
        <end position="23"/>
    </location>
</feature>
<dbReference type="RefSeq" id="WP_094076436.1">
    <property type="nucleotide sequence ID" value="NZ_NBYO01000001.1"/>
</dbReference>
<dbReference type="GO" id="GO:0009306">
    <property type="term" value="P:protein secretion"/>
    <property type="evidence" value="ECO:0007669"/>
    <property type="project" value="InterPro"/>
</dbReference>
<reference evidence="5" key="1">
    <citation type="journal article" date="2017" name="Int. J. Syst. Evol. Microbiol.">
        <title>Notoacmeibacter marinus gen. nov., sp. nov., isolated from the gut of a limpet and proposal of Notoacmeibacteraceae fam. nov. in the order Rhizobiales of the class Alphaproteobacteria.</title>
        <authorList>
            <person name="Huang Z."/>
            <person name="Guo F."/>
            <person name="Lai Q."/>
        </authorList>
    </citation>
    <scope>NUCLEOTIDE SEQUENCE [LARGE SCALE GENOMIC DNA]</scope>
    <source>
        <strain evidence="5">XMTR2A4</strain>
    </source>
</reference>
<keyword evidence="3" id="KW-1133">Transmembrane helix</keyword>
<dbReference type="InterPro" id="IPR029025">
    <property type="entry name" value="T3SS_substrate_exporter_C"/>
</dbReference>
<name>A0A231V380_9HYPH</name>
<comment type="caution">
    <text evidence="4">The sequence shown here is derived from an EMBL/GenBank/DDBJ whole genome shotgun (WGS) entry which is preliminary data.</text>
</comment>
<proteinExistence type="inferred from homology"/>
<gene>
    <name evidence="4" type="ORF">B7H23_06175</name>
</gene>
<dbReference type="PRINTS" id="PR00950">
    <property type="entry name" value="TYPE3IMSPROT"/>
</dbReference>
<dbReference type="Pfam" id="PF01312">
    <property type="entry name" value="Bac_export_2"/>
    <property type="match status" value="1"/>
</dbReference>
<feature type="transmembrane region" description="Helical" evidence="3">
    <location>
        <begin position="89"/>
        <end position="111"/>
    </location>
</feature>
<dbReference type="AlphaFoldDB" id="A0A231V380"/>
<sequence length="358" mass="39375">MSEQDKDSKTEDPTEKRIRDALEKGQTATSREATLAVSLGVMLIWLLLFAEGSIGRFASDLAYVVDNAAGVPIGSAEDLRRLVWHVMPLIAALLLPLFLLLMSAGIIASAVQNAPRMVMQRIKPKWSSISPVKGWAKIFGKRGLIEFLKSLAKFLFAALLLSVLLRSRLIELPSYLNLDVMRALSGTGQTAQMLVAYLFIFMLIVGVVDFAVSKTMWKADLRMTKQEVKEEHKQAEGDPLVKSRIRAVARARARSRMMAVVPDATLVVANPTHFAVALRYDTEKDAAPRVVAKGTDEVALRIRRVAEEAGVPVFEDVPLARSLYRVAPLDGLIPAEFYRAVAALIRSIQNTGSTHVAN</sequence>